<reference evidence="1" key="1">
    <citation type="submission" date="2022-04" db="EMBL/GenBank/DDBJ databases">
        <title>Jade perch genome.</title>
        <authorList>
            <person name="Chao B."/>
        </authorList>
    </citation>
    <scope>NUCLEOTIDE SEQUENCE</scope>
    <source>
        <strain evidence="1">CB-2022</strain>
    </source>
</reference>
<gene>
    <name evidence="1" type="ORF">L3Q82_014356</name>
</gene>
<accession>A0ACB8VX37</accession>
<name>A0ACB8VX37_9TELE</name>
<dbReference type="Proteomes" id="UP000831701">
    <property type="component" value="Chromosome 17"/>
</dbReference>
<proteinExistence type="predicted"/>
<dbReference type="EMBL" id="CM041547">
    <property type="protein sequence ID" value="KAI3360021.1"/>
    <property type="molecule type" value="Genomic_DNA"/>
</dbReference>
<evidence type="ECO:0000313" key="2">
    <source>
        <dbReference type="Proteomes" id="UP000831701"/>
    </source>
</evidence>
<comment type="caution">
    <text evidence="1">The sequence shown here is derived from an EMBL/GenBank/DDBJ whole genome shotgun (WGS) entry which is preliminary data.</text>
</comment>
<organism evidence="1 2">
    <name type="scientific">Scortum barcoo</name>
    <name type="common">barcoo grunter</name>
    <dbReference type="NCBI Taxonomy" id="214431"/>
    <lineage>
        <taxon>Eukaryota</taxon>
        <taxon>Metazoa</taxon>
        <taxon>Chordata</taxon>
        <taxon>Craniata</taxon>
        <taxon>Vertebrata</taxon>
        <taxon>Euteleostomi</taxon>
        <taxon>Actinopterygii</taxon>
        <taxon>Neopterygii</taxon>
        <taxon>Teleostei</taxon>
        <taxon>Neoteleostei</taxon>
        <taxon>Acanthomorphata</taxon>
        <taxon>Eupercaria</taxon>
        <taxon>Centrarchiformes</taxon>
        <taxon>Terapontoidei</taxon>
        <taxon>Terapontidae</taxon>
        <taxon>Scortum</taxon>
    </lineage>
</organism>
<evidence type="ECO:0000313" key="1">
    <source>
        <dbReference type="EMBL" id="KAI3360021.1"/>
    </source>
</evidence>
<keyword evidence="2" id="KW-1185">Reference proteome</keyword>
<sequence length="195" mass="21015">MRISTSKSDAMVLTWKGVVCPLRVGGEVLPQVEEFKYLGSYAVGVPDCCGVKKELSRKDKIVARNEFPLQGWLGAPLESEKLSHLGGAFGVEPLLLCIERSQLRWLGHLFGMPPGRLRYGDPGHAGETMSFSAGLGTHRLGVPPEELEEVSGSAAKQAHSHAAAIIFISSTAPSSSITDTNTVFRQGSTGRLRRE</sequence>
<protein>
    <submittedName>
        <fullName evidence="1">Uncharacterized protein</fullName>
    </submittedName>
</protein>